<keyword evidence="7 8" id="KW-0924">Ammonia transport</keyword>
<keyword evidence="4 8" id="KW-0812">Transmembrane</keyword>
<gene>
    <name evidence="11" type="primary">AMT1:4</name>
</gene>
<feature type="domain" description="Ammonium transporter AmtB-like" evidence="10">
    <location>
        <begin position="20"/>
        <end position="435"/>
    </location>
</feature>
<dbReference type="PROSITE" id="PS01219">
    <property type="entry name" value="AMMONIUM_TRANSP"/>
    <property type="match status" value="1"/>
</dbReference>
<dbReference type="NCBIfam" id="TIGR00836">
    <property type="entry name" value="amt"/>
    <property type="match status" value="1"/>
</dbReference>
<name>A0A218NGN3_BOTBR</name>
<evidence type="ECO:0000256" key="2">
    <source>
        <dbReference type="ARBA" id="ARBA00005887"/>
    </source>
</evidence>
<dbReference type="InterPro" id="IPR001905">
    <property type="entry name" value="Ammonium_transpt"/>
</dbReference>
<evidence type="ECO:0000256" key="5">
    <source>
        <dbReference type="ARBA" id="ARBA00022989"/>
    </source>
</evidence>
<evidence type="ECO:0000256" key="7">
    <source>
        <dbReference type="ARBA" id="ARBA00023177"/>
    </source>
</evidence>
<feature type="transmembrane region" description="Helical" evidence="8">
    <location>
        <begin position="247"/>
        <end position="271"/>
    </location>
</feature>
<evidence type="ECO:0000259" key="10">
    <source>
        <dbReference type="Pfam" id="PF00909"/>
    </source>
</evidence>
<feature type="transmembrane region" description="Helical" evidence="8">
    <location>
        <begin position="173"/>
        <end position="190"/>
    </location>
</feature>
<dbReference type="Pfam" id="PF00909">
    <property type="entry name" value="Ammonium_transp"/>
    <property type="match status" value="1"/>
</dbReference>
<feature type="transmembrane region" description="Helical" evidence="8">
    <location>
        <begin position="383"/>
        <end position="409"/>
    </location>
</feature>
<feature type="transmembrane region" description="Helical" evidence="8">
    <location>
        <begin position="58"/>
        <end position="78"/>
    </location>
</feature>
<keyword evidence="3 8" id="KW-0813">Transport</keyword>
<feature type="transmembrane region" description="Helical" evidence="8">
    <location>
        <begin position="338"/>
        <end position="355"/>
    </location>
</feature>
<comment type="subcellular location">
    <subcellularLocation>
        <location evidence="8">Cell membrane</location>
        <topology evidence="8">Multi-pass membrane protein</topology>
    </subcellularLocation>
    <subcellularLocation>
        <location evidence="1">Membrane</location>
        <topology evidence="1">Multi-pass membrane protein</topology>
    </subcellularLocation>
</comment>
<dbReference type="InterPro" id="IPR029020">
    <property type="entry name" value="Ammonium/urea_transptr"/>
</dbReference>
<dbReference type="PANTHER" id="PTHR11730">
    <property type="entry name" value="AMMONIUM TRANSPORTER"/>
    <property type="match status" value="1"/>
</dbReference>
<feature type="transmembrane region" description="Helical" evidence="8">
    <location>
        <begin position="17"/>
        <end position="37"/>
    </location>
</feature>
<feature type="compositionally biased region" description="Polar residues" evidence="9">
    <location>
        <begin position="487"/>
        <end position="506"/>
    </location>
</feature>
<dbReference type="SUPFAM" id="SSF111352">
    <property type="entry name" value="Ammonium transporter"/>
    <property type="match status" value="1"/>
</dbReference>
<evidence type="ECO:0000313" key="11">
    <source>
        <dbReference type="EMBL" id="ASG81413.1"/>
    </source>
</evidence>
<dbReference type="Gene3D" id="1.10.3430.10">
    <property type="entry name" value="Ammonium transporter AmtB like domains"/>
    <property type="match status" value="1"/>
</dbReference>
<feature type="transmembrane region" description="Helical" evidence="8">
    <location>
        <begin position="283"/>
        <end position="302"/>
    </location>
</feature>
<evidence type="ECO:0000256" key="3">
    <source>
        <dbReference type="ARBA" id="ARBA00022448"/>
    </source>
</evidence>
<feature type="transmembrane region" description="Helical" evidence="8">
    <location>
        <begin position="98"/>
        <end position="124"/>
    </location>
</feature>
<organism evidence="11">
    <name type="scientific">Botryococcus braunii</name>
    <name type="common">Green alga</name>
    <dbReference type="NCBI Taxonomy" id="38881"/>
    <lineage>
        <taxon>Eukaryota</taxon>
        <taxon>Viridiplantae</taxon>
        <taxon>Chlorophyta</taxon>
        <taxon>core chlorophytes</taxon>
        <taxon>Trebouxiophyceae</taxon>
        <taxon>Trebouxiophyceae incertae sedis</taxon>
        <taxon>Elliptochloris clade</taxon>
        <taxon>Botryococcus</taxon>
    </lineage>
</organism>
<feature type="transmembrane region" description="Helical" evidence="8">
    <location>
        <begin position="308"/>
        <end position="326"/>
    </location>
</feature>
<keyword evidence="5 8" id="KW-1133">Transmembrane helix</keyword>
<evidence type="ECO:0000256" key="1">
    <source>
        <dbReference type="ARBA" id="ARBA00004141"/>
    </source>
</evidence>
<dbReference type="PANTHER" id="PTHR11730:SF6">
    <property type="entry name" value="AMMONIUM TRANSPORTER"/>
    <property type="match status" value="1"/>
</dbReference>
<protein>
    <recommendedName>
        <fullName evidence="8">Ammonium transporter</fullName>
    </recommendedName>
</protein>
<accession>A0A218NGN3</accession>
<evidence type="ECO:0000256" key="8">
    <source>
        <dbReference type="RuleBase" id="RU362002"/>
    </source>
</evidence>
<feature type="transmembrane region" description="Helical" evidence="8">
    <location>
        <begin position="210"/>
        <end position="227"/>
    </location>
</feature>
<comment type="similarity">
    <text evidence="2 8">Belongs to the ammonia transporter channel (TC 1.A.11.2) family.</text>
</comment>
<dbReference type="InterPro" id="IPR018047">
    <property type="entry name" value="Ammonium_transpt_CS"/>
</dbReference>
<reference evidence="11" key="1">
    <citation type="submission" date="2016-11" db="EMBL/GenBank/DDBJ databases">
        <title>Utilization of ammonium by hydrocarbon-producing microalga, Botryococcus braunii Showa.</title>
        <authorList>
            <person name="Nakamura H."/>
            <person name="Matsunaga S."/>
            <person name="Okada S."/>
            <person name="Shiozaki T."/>
            <person name="Gonda N."/>
            <person name="Furuya K."/>
        </authorList>
    </citation>
    <scope>NUCLEOTIDE SEQUENCE</scope>
    <source>
        <strain evidence="11">Showa</strain>
    </source>
</reference>
<feature type="region of interest" description="Disordered" evidence="9">
    <location>
        <begin position="485"/>
        <end position="517"/>
    </location>
</feature>
<evidence type="ECO:0000256" key="9">
    <source>
        <dbReference type="SAM" id="MobiDB-lite"/>
    </source>
</evidence>
<keyword evidence="6 8" id="KW-0472">Membrane</keyword>
<sequence>MVDNAIVQILALREIDAFAIMILSIITFFQQVGFASLEAGSIRAKNVRNILLKTVVDKLVCGVFFYCLGFAFAYGQDWKGLIGTSFFALEGSGGDGQAYFPVLTFFFFGYVFLITSTTIVSGALAERANFVAYLVYTPVMATIVYPLVSHWIFSGWLSKKLLNCRYLDFAGGASVHLIGGMGALVASAVIGPRKGRFRDGRVRHLPGHDIMAVASGTLMLWFGWLGFNVAPSFLRGDSKMDIAARALVSTTLAACAGGLTSMAVCAVAHHWSQSGRPIWDLHATYNGIMSGVVVVTSISPYIEGWGALILGFLASLVYLGISLLMVRLRIDDPLDSTAVHAGAATVGLLAVGILAQPDYIRHYRPDEERICGGWIYTHSGNQLAVQIIGTVVIAAFSACFSWITFWFLGRFDLLRVTAREEEAGIDNIDHGGPAYPDFEMRMWQETVGTPNPEPDLEAFGRVGSTGFDTVRSSFVRALHGDSLVANRDSSPATPSNQAVSLVSNEANGMANDIRSNE</sequence>
<feature type="transmembrane region" description="Helical" evidence="8">
    <location>
        <begin position="131"/>
        <end position="153"/>
    </location>
</feature>
<evidence type="ECO:0000256" key="6">
    <source>
        <dbReference type="ARBA" id="ARBA00023136"/>
    </source>
</evidence>
<proteinExistence type="evidence at transcript level"/>
<dbReference type="InterPro" id="IPR024041">
    <property type="entry name" value="NH4_transpt_AmtB-like_dom"/>
</dbReference>
<dbReference type="EMBL" id="KY206757">
    <property type="protein sequence ID" value="ASG81413.1"/>
    <property type="molecule type" value="mRNA"/>
</dbReference>
<dbReference type="GO" id="GO:0008519">
    <property type="term" value="F:ammonium channel activity"/>
    <property type="evidence" value="ECO:0007669"/>
    <property type="project" value="InterPro"/>
</dbReference>
<dbReference type="AlphaFoldDB" id="A0A218NGN3"/>
<evidence type="ECO:0000256" key="4">
    <source>
        <dbReference type="ARBA" id="ARBA00022692"/>
    </source>
</evidence>
<dbReference type="GO" id="GO:0097272">
    <property type="term" value="P:ammonium homeostasis"/>
    <property type="evidence" value="ECO:0007669"/>
    <property type="project" value="TreeGrafter"/>
</dbReference>
<dbReference type="GO" id="GO:0005886">
    <property type="term" value="C:plasma membrane"/>
    <property type="evidence" value="ECO:0007669"/>
    <property type="project" value="UniProtKB-SubCell"/>
</dbReference>